<evidence type="ECO:0000256" key="8">
    <source>
        <dbReference type="ARBA" id="ARBA00022723"/>
    </source>
</evidence>
<comment type="cofactor">
    <cofactor evidence="17 20">
        <name>Ca(2+)</name>
        <dbReference type="ChEBI" id="CHEBI:29108"/>
    </cofactor>
    <text evidence="17 20">Binds 2 calcium ions per subunit.</text>
</comment>
<dbReference type="SUPFAM" id="SSF48113">
    <property type="entry name" value="Heme-dependent peroxidases"/>
    <property type="match status" value="1"/>
</dbReference>
<proteinExistence type="inferred from homology"/>
<dbReference type="PANTHER" id="PTHR31517:SF59">
    <property type="entry name" value="PEROXIDASE"/>
    <property type="match status" value="1"/>
</dbReference>
<dbReference type="AlphaFoldDB" id="A0A396HHX5"/>
<evidence type="ECO:0000313" key="23">
    <source>
        <dbReference type="EMBL" id="RHN52131.1"/>
    </source>
</evidence>
<dbReference type="EC" id="1.11.1.7" evidence="4 20"/>
<feature type="binding site" evidence="17">
    <location>
        <position position="100"/>
    </location>
    <ligand>
        <name>Ca(2+)</name>
        <dbReference type="ChEBI" id="CHEBI:29108"/>
        <label>1</label>
    </ligand>
</feature>
<comment type="catalytic activity">
    <reaction evidence="1 20">
        <text>2 a phenolic donor + H2O2 = 2 a phenolic radical donor + 2 H2O</text>
        <dbReference type="Rhea" id="RHEA:56136"/>
        <dbReference type="ChEBI" id="CHEBI:15377"/>
        <dbReference type="ChEBI" id="CHEBI:16240"/>
        <dbReference type="ChEBI" id="CHEBI:139520"/>
        <dbReference type="ChEBI" id="CHEBI:139521"/>
        <dbReference type="EC" id="1.11.1.7"/>
    </reaction>
</comment>
<feature type="site" description="Transition state stabilizer" evidence="18">
    <location>
        <position position="90"/>
    </location>
</feature>
<evidence type="ECO:0000256" key="9">
    <source>
        <dbReference type="ARBA" id="ARBA00022837"/>
    </source>
</evidence>
<feature type="transmembrane region" description="Helical" evidence="21">
    <location>
        <begin position="35"/>
        <end position="59"/>
    </location>
</feature>
<dbReference type="InterPro" id="IPR000823">
    <property type="entry name" value="Peroxidase_pln"/>
</dbReference>
<dbReference type="GO" id="GO:0006979">
    <property type="term" value="P:response to oxidative stress"/>
    <property type="evidence" value="ECO:0007669"/>
    <property type="project" value="UniProtKB-UniRule"/>
</dbReference>
<keyword evidence="21" id="KW-0812">Transmembrane</keyword>
<evidence type="ECO:0000256" key="5">
    <source>
        <dbReference type="ARBA" id="ARBA00022525"/>
    </source>
</evidence>
<dbReference type="InterPro" id="IPR019793">
    <property type="entry name" value="Peroxidases_heam-ligand_BS"/>
</dbReference>
<dbReference type="InterPro" id="IPR033905">
    <property type="entry name" value="Secretory_peroxidase"/>
</dbReference>
<comment type="function">
    <text evidence="2">Removal of H(2)O(2), oxidation of toxic reductants, biosynthesis and degradation of lignin, suberization, auxin catabolism, response to environmental stresses such as wounding, pathogen attack and oxidative stress. These functions might be dependent on each isozyme/isoform in each plant tissue.</text>
</comment>
<gene>
    <name evidence="23" type="ORF">MtrunA17_Chr6g0477071</name>
</gene>
<feature type="domain" description="Plant heme peroxidase family profile" evidence="22">
    <location>
        <begin position="53"/>
        <end position="342"/>
    </location>
</feature>
<dbReference type="PROSITE" id="PS00436">
    <property type="entry name" value="PEROXIDASE_2"/>
    <property type="match status" value="1"/>
</dbReference>
<dbReference type="PROSITE" id="PS50873">
    <property type="entry name" value="PEROXIDASE_4"/>
    <property type="match status" value="1"/>
</dbReference>
<keyword evidence="21" id="KW-1133">Transmembrane helix</keyword>
<evidence type="ECO:0000256" key="2">
    <source>
        <dbReference type="ARBA" id="ARBA00002322"/>
    </source>
</evidence>
<comment type="cofactor">
    <cofactor evidence="17 20">
        <name>heme b</name>
        <dbReference type="ChEBI" id="CHEBI:60344"/>
    </cofactor>
    <text evidence="17 20">Binds 1 heme b (iron(II)-protoporphyrin IX) group per subunit.</text>
</comment>
<evidence type="ECO:0000256" key="11">
    <source>
        <dbReference type="ARBA" id="ARBA00023004"/>
    </source>
</evidence>
<keyword evidence="7 20" id="KW-0349">Heme</keyword>
<keyword evidence="11 17" id="KW-0408">Iron</keyword>
<evidence type="ECO:0000256" key="19">
    <source>
        <dbReference type="PIRSR" id="PIRSR600823-5"/>
    </source>
</evidence>
<dbReference type="PRINTS" id="PR00458">
    <property type="entry name" value="PEROXIDASE"/>
</dbReference>
<protein>
    <recommendedName>
        <fullName evidence="4 20">Peroxidase</fullName>
        <ecNumber evidence="4 20">1.11.1.7</ecNumber>
    </recommendedName>
</protein>
<dbReference type="EMBL" id="PSQE01000006">
    <property type="protein sequence ID" value="RHN52131.1"/>
    <property type="molecule type" value="Genomic_DNA"/>
</dbReference>
<keyword evidence="5 20" id="KW-0964">Secreted</keyword>
<evidence type="ECO:0000256" key="17">
    <source>
        <dbReference type="PIRSR" id="PIRSR600823-3"/>
    </source>
</evidence>
<dbReference type="FunFam" id="1.10.420.10:FF:000006">
    <property type="entry name" value="Peroxidase"/>
    <property type="match status" value="1"/>
</dbReference>
<feature type="transmembrane region" description="Helical" evidence="21">
    <location>
        <begin position="6"/>
        <end position="23"/>
    </location>
</feature>
<feature type="binding site" evidence="17">
    <location>
        <position position="220"/>
    </location>
    <ligand>
        <name>Ca(2+)</name>
        <dbReference type="ChEBI" id="CHEBI:29108"/>
        <label>2</label>
    </ligand>
</feature>
<feature type="disulfide bond" evidence="19">
    <location>
        <begin position="226"/>
        <end position="252"/>
    </location>
</feature>
<evidence type="ECO:0000256" key="18">
    <source>
        <dbReference type="PIRSR" id="PIRSR600823-4"/>
    </source>
</evidence>
<feature type="binding site" evidence="16">
    <location>
        <position position="189"/>
    </location>
    <ligand>
        <name>substrate</name>
    </ligand>
</feature>
<comment type="caution">
    <text evidence="23">The sequence shown here is derived from an EMBL/GenBank/DDBJ whole genome shotgun (WGS) entry which is preliminary data.</text>
</comment>
<keyword evidence="9 17" id="KW-0106">Calcium</keyword>
<feature type="binding site" evidence="17">
    <location>
        <position position="102"/>
    </location>
    <ligand>
        <name>Ca(2+)</name>
        <dbReference type="ChEBI" id="CHEBI:29108"/>
        <label>1</label>
    </ligand>
</feature>
<accession>A0A396HHX5</accession>
<dbReference type="PRINTS" id="PR00461">
    <property type="entry name" value="PLPEROXIDASE"/>
</dbReference>
<dbReference type="GO" id="GO:0005576">
    <property type="term" value="C:extracellular region"/>
    <property type="evidence" value="ECO:0007669"/>
    <property type="project" value="UniProtKB-SubCell"/>
</dbReference>
<dbReference type="PROSITE" id="PS00435">
    <property type="entry name" value="PEROXIDASE_1"/>
    <property type="match status" value="1"/>
</dbReference>
<dbReference type="InterPro" id="IPR019794">
    <property type="entry name" value="Peroxidases_AS"/>
</dbReference>
<comment type="similarity">
    <text evidence="20">Belongs to the peroxidase family. Classical plant (class III) peroxidase subfamily.</text>
</comment>
<feature type="disulfide bond" evidence="19">
    <location>
        <begin position="96"/>
        <end position="101"/>
    </location>
</feature>
<evidence type="ECO:0000256" key="20">
    <source>
        <dbReference type="RuleBase" id="RU362060"/>
    </source>
</evidence>
<evidence type="ECO:0000256" key="15">
    <source>
        <dbReference type="PIRSR" id="PIRSR600823-1"/>
    </source>
</evidence>
<keyword evidence="8 17" id="KW-0479">Metal-binding</keyword>
<evidence type="ECO:0000259" key="22">
    <source>
        <dbReference type="PROSITE" id="PS50873"/>
    </source>
</evidence>
<dbReference type="GO" id="GO:0020037">
    <property type="term" value="F:heme binding"/>
    <property type="evidence" value="ECO:0007669"/>
    <property type="project" value="UniProtKB-UniRule"/>
</dbReference>
<feature type="binding site" evidence="17">
    <location>
        <position position="95"/>
    </location>
    <ligand>
        <name>Ca(2+)</name>
        <dbReference type="ChEBI" id="CHEBI:29108"/>
        <label>1</label>
    </ligand>
</feature>
<dbReference type="InterPro" id="IPR002016">
    <property type="entry name" value="Haem_peroxidase"/>
</dbReference>
<comment type="similarity">
    <text evidence="3">Belongs to the peroxidase family. Ascorbate peroxidase subfamily.</text>
</comment>
<organism evidence="23">
    <name type="scientific">Medicago truncatula</name>
    <name type="common">Barrel medic</name>
    <name type="synonym">Medicago tribuloides</name>
    <dbReference type="NCBI Taxonomy" id="3880"/>
    <lineage>
        <taxon>Eukaryota</taxon>
        <taxon>Viridiplantae</taxon>
        <taxon>Streptophyta</taxon>
        <taxon>Embryophyta</taxon>
        <taxon>Tracheophyta</taxon>
        <taxon>Spermatophyta</taxon>
        <taxon>Magnoliopsida</taxon>
        <taxon>eudicotyledons</taxon>
        <taxon>Gunneridae</taxon>
        <taxon>Pentapetalae</taxon>
        <taxon>rosids</taxon>
        <taxon>fabids</taxon>
        <taxon>Fabales</taxon>
        <taxon>Fabaceae</taxon>
        <taxon>Papilionoideae</taxon>
        <taxon>50 kb inversion clade</taxon>
        <taxon>NPAAA clade</taxon>
        <taxon>Hologalegina</taxon>
        <taxon>IRL clade</taxon>
        <taxon>Trifolieae</taxon>
        <taxon>Medicago</taxon>
    </lineage>
</organism>
<keyword evidence="21" id="KW-0472">Membrane</keyword>
<dbReference type="PANTHER" id="PTHR31517">
    <property type="match status" value="1"/>
</dbReference>
<evidence type="ECO:0000256" key="4">
    <source>
        <dbReference type="ARBA" id="ARBA00012313"/>
    </source>
</evidence>
<feature type="binding site" evidence="17">
    <location>
        <position position="270"/>
    </location>
    <ligand>
        <name>Ca(2+)</name>
        <dbReference type="ChEBI" id="CHEBI:29108"/>
        <label>2</label>
    </ligand>
</feature>
<feature type="binding site" evidence="17">
    <location>
        <position position="104"/>
    </location>
    <ligand>
        <name>Ca(2+)</name>
        <dbReference type="ChEBI" id="CHEBI:29108"/>
        <label>1</label>
    </ligand>
</feature>
<evidence type="ECO:0000256" key="12">
    <source>
        <dbReference type="ARBA" id="ARBA00023157"/>
    </source>
</evidence>
<dbReference type="GO" id="GO:0046872">
    <property type="term" value="F:metal ion binding"/>
    <property type="evidence" value="ECO:0007669"/>
    <property type="project" value="UniProtKB-UniRule"/>
</dbReference>
<keyword evidence="14 20" id="KW-0376">Hydrogen peroxide</keyword>
<comment type="subcellular location">
    <subcellularLocation>
        <location evidence="20">Secreted</location>
    </subcellularLocation>
</comment>
<dbReference type="Gene3D" id="1.10.520.10">
    <property type="match status" value="1"/>
</dbReference>
<dbReference type="GO" id="GO:0140825">
    <property type="term" value="F:lactoperoxidase activity"/>
    <property type="evidence" value="ECO:0007669"/>
    <property type="project" value="UniProtKB-EC"/>
</dbReference>
<feature type="disulfide bond" evidence="19">
    <location>
        <begin position="63"/>
        <end position="142"/>
    </location>
</feature>
<keyword evidence="10 20" id="KW-0560">Oxidoreductase</keyword>
<evidence type="ECO:0000256" key="13">
    <source>
        <dbReference type="ARBA" id="ARBA00023180"/>
    </source>
</evidence>
<evidence type="ECO:0000256" key="7">
    <source>
        <dbReference type="ARBA" id="ARBA00022617"/>
    </source>
</evidence>
<evidence type="ECO:0000256" key="16">
    <source>
        <dbReference type="PIRSR" id="PIRSR600823-2"/>
    </source>
</evidence>
<keyword evidence="13" id="KW-0325">Glycoprotein</keyword>
<evidence type="ECO:0000256" key="21">
    <source>
        <dbReference type="SAM" id="Phobius"/>
    </source>
</evidence>
<dbReference type="Pfam" id="PF00141">
    <property type="entry name" value="peroxidase"/>
    <property type="match status" value="1"/>
</dbReference>
<reference evidence="23" key="1">
    <citation type="journal article" date="2018" name="Nat. Plants">
        <title>Whole-genome landscape of Medicago truncatula symbiotic genes.</title>
        <authorList>
            <person name="Pecrix Y."/>
            <person name="Gamas P."/>
            <person name="Carrere S."/>
        </authorList>
    </citation>
    <scope>NUCLEOTIDE SEQUENCE</scope>
    <source>
        <tissue evidence="23">Leaves</tissue>
    </source>
</reference>
<evidence type="ECO:0000256" key="6">
    <source>
        <dbReference type="ARBA" id="ARBA00022559"/>
    </source>
</evidence>
<dbReference type="FunFam" id="1.10.520.10:FF:000001">
    <property type="entry name" value="Peroxidase"/>
    <property type="match status" value="1"/>
</dbReference>
<feature type="active site" description="Proton acceptor" evidence="15">
    <location>
        <position position="94"/>
    </location>
</feature>
<evidence type="ECO:0000256" key="14">
    <source>
        <dbReference type="ARBA" id="ARBA00023324"/>
    </source>
</evidence>
<dbReference type="Proteomes" id="UP000265566">
    <property type="component" value="Chromosome 6"/>
</dbReference>
<evidence type="ECO:0000256" key="3">
    <source>
        <dbReference type="ARBA" id="ARBA00006873"/>
    </source>
</evidence>
<feature type="binding site" description="axial binding residue" evidence="17">
    <location>
        <position position="219"/>
    </location>
    <ligand>
        <name>heme b</name>
        <dbReference type="ChEBI" id="CHEBI:60344"/>
    </ligand>
    <ligandPart>
        <name>Fe</name>
        <dbReference type="ChEBI" id="CHEBI:18248"/>
    </ligandPart>
</feature>
<feature type="binding site" evidence="17">
    <location>
        <position position="116"/>
    </location>
    <ligand>
        <name>Ca(2+)</name>
        <dbReference type="ChEBI" id="CHEBI:29108"/>
        <label>1</label>
    </ligand>
</feature>
<dbReference type="InterPro" id="IPR010255">
    <property type="entry name" value="Haem_peroxidase_sf"/>
</dbReference>
<feature type="disulfide bond" evidence="19">
    <location>
        <begin position="148"/>
        <end position="338"/>
    </location>
</feature>
<sequence length="342" mass="38042">MHLASYICYTTQLYILIHLLIFLEHLKMANIVSLLFIMGMAMTCFEIGVGNAALTMNYYKFSCPLVDSVVKKNVQRALNDDPTLAAGLVRMHFHDCFIQGCDGSVLIDSTADNTAEKDSVPNLSLRGFEIIDTIKEDLENKCPGVVSCADLLAMAAREAISFVGGPKYHIPNGRKDARRSKLEDTFNLPSPALNASHLIRNFRKQGFSANEMVTLSGAHTLGVAQCMFFKQRLIKKDPTLDSQLAKTLSETCRLGDNAEHPLDASGMHFDNSYFKSLTSNRGVLASDQTLYTSLKTKNIVQNYAINQTLFFSEFKKAMIKMSLLNVKEGSEGEVRKNCRKIN</sequence>
<keyword evidence="6 20" id="KW-0575">Peroxidase</keyword>
<evidence type="ECO:0000256" key="10">
    <source>
        <dbReference type="ARBA" id="ARBA00023002"/>
    </source>
</evidence>
<dbReference type="GO" id="GO:0042744">
    <property type="term" value="P:hydrogen peroxide catabolic process"/>
    <property type="evidence" value="ECO:0007669"/>
    <property type="project" value="UniProtKB-KW"/>
</dbReference>
<dbReference type="Gene3D" id="1.10.420.10">
    <property type="entry name" value="Peroxidase, domain 2"/>
    <property type="match status" value="1"/>
</dbReference>
<feature type="binding site" evidence="17">
    <location>
        <position position="263"/>
    </location>
    <ligand>
        <name>Ca(2+)</name>
        <dbReference type="ChEBI" id="CHEBI:29108"/>
        <label>2</label>
    </ligand>
</feature>
<dbReference type="CDD" id="cd00693">
    <property type="entry name" value="secretory_peroxidase"/>
    <property type="match status" value="1"/>
</dbReference>
<keyword evidence="12 19" id="KW-1015">Disulfide bond</keyword>
<evidence type="ECO:0000256" key="1">
    <source>
        <dbReference type="ARBA" id="ARBA00000189"/>
    </source>
</evidence>
<dbReference type="Gramene" id="rna36760">
    <property type="protein sequence ID" value="RHN52131.1"/>
    <property type="gene ID" value="gene36760"/>
</dbReference>
<name>A0A396HHX5_MEDTR</name>